<reference evidence="7 8" key="1">
    <citation type="journal article" date="2016" name="Nat. Commun.">
        <title>Thousands of microbial genomes shed light on interconnected biogeochemical processes in an aquifer system.</title>
        <authorList>
            <person name="Anantharaman K."/>
            <person name="Brown C.T."/>
            <person name="Hug L.A."/>
            <person name="Sharon I."/>
            <person name="Castelle C.J."/>
            <person name="Probst A.J."/>
            <person name="Thomas B.C."/>
            <person name="Singh A."/>
            <person name="Wilkins M.J."/>
            <person name="Karaoz U."/>
            <person name="Brodie E.L."/>
            <person name="Williams K.H."/>
            <person name="Hubbard S.S."/>
            <person name="Banfield J.F."/>
        </authorList>
    </citation>
    <scope>NUCLEOTIDE SEQUENCE [LARGE SCALE GENOMIC DNA]</scope>
</reference>
<accession>A0A1F6FHH2</accession>
<dbReference type="Gene3D" id="3.30.700.10">
    <property type="entry name" value="Glycoprotein, Type 4 Pilin"/>
    <property type="match status" value="1"/>
</dbReference>
<keyword evidence="4 6" id="KW-1133">Transmembrane helix</keyword>
<organism evidence="7 8">
    <name type="scientific">Candidatus Kaiserbacteria bacterium RIFCSPLOWO2_12_FULL_45_26</name>
    <dbReference type="NCBI Taxonomy" id="1798525"/>
    <lineage>
        <taxon>Bacteria</taxon>
        <taxon>Candidatus Kaiseribacteriota</taxon>
    </lineage>
</organism>
<dbReference type="PANTHER" id="PTHR30093:SF44">
    <property type="entry name" value="TYPE II SECRETION SYSTEM CORE PROTEIN G"/>
    <property type="match status" value="1"/>
</dbReference>
<name>A0A1F6FHH2_9BACT</name>
<proteinExistence type="predicted"/>
<dbReference type="InterPro" id="IPR012902">
    <property type="entry name" value="N_methyl_site"/>
</dbReference>
<evidence type="ECO:0000256" key="4">
    <source>
        <dbReference type="ARBA" id="ARBA00022989"/>
    </source>
</evidence>
<keyword evidence="5 6" id="KW-0472">Membrane</keyword>
<evidence type="ECO:0008006" key="9">
    <source>
        <dbReference type="Google" id="ProtNLM"/>
    </source>
</evidence>
<evidence type="ECO:0000256" key="6">
    <source>
        <dbReference type="SAM" id="Phobius"/>
    </source>
</evidence>
<comment type="caution">
    <text evidence="7">The sequence shown here is derived from an EMBL/GenBank/DDBJ whole genome shotgun (WGS) entry which is preliminary data.</text>
</comment>
<evidence type="ECO:0000256" key="1">
    <source>
        <dbReference type="ARBA" id="ARBA00004167"/>
    </source>
</evidence>
<dbReference type="PRINTS" id="PR00813">
    <property type="entry name" value="BCTERIALGSPG"/>
</dbReference>
<dbReference type="SUPFAM" id="SSF54523">
    <property type="entry name" value="Pili subunits"/>
    <property type="match status" value="1"/>
</dbReference>
<dbReference type="GO" id="GO:0015628">
    <property type="term" value="P:protein secretion by the type II secretion system"/>
    <property type="evidence" value="ECO:0007669"/>
    <property type="project" value="InterPro"/>
</dbReference>
<feature type="transmembrane region" description="Helical" evidence="6">
    <location>
        <begin position="12"/>
        <end position="34"/>
    </location>
</feature>
<dbReference type="AlphaFoldDB" id="A0A1F6FHH2"/>
<dbReference type="PANTHER" id="PTHR30093">
    <property type="entry name" value="GENERAL SECRETION PATHWAY PROTEIN G"/>
    <property type="match status" value="1"/>
</dbReference>
<evidence type="ECO:0000256" key="5">
    <source>
        <dbReference type="ARBA" id="ARBA00023136"/>
    </source>
</evidence>
<dbReference type="InterPro" id="IPR000983">
    <property type="entry name" value="Bac_GSPG_pilin"/>
</dbReference>
<evidence type="ECO:0000256" key="3">
    <source>
        <dbReference type="ARBA" id="ARBA00022692"/>
    </source>
</evidence>
<dbReference type="Pfam" id="PF07963">
    <property type="entry name" value="N_methyl"/>
    <property type="match status" value="1"/>
</dbReference>
<sequence>MNKSALQKRSSGFTLLELLVVISIVALLTAVIAVNALQSGQLSRDAKRQADIRSLQSAVELYKNNNGRYPEGCRGANTWSGQPGTSYACAAGSSQYIIGLAPEFISVLPFEEKLNGLDSGYVYRTNANGTVYKIMAMNTVEAELVDYTNPLRSCDIRPDSLGRLQNLGVNGVDTSGWCTTATLAANEPPGSATSYGSIPNCRMSTGTNLDGGNGRFERSFGVWGGFEPLAGGVNRAAEVRNTAVVICK</sequence>
<comment type="subcellular location">
    <subcellularLocation>
        <location evidence="1">Membrane</location>
        <topology evidence="1">Single-pass membrane protein</topology>
    </subcellularLocation>
</comment>
<dbReference type="InterPro" id="IPR045584">
    <property type="entry name" value="Pilin-like"/>
</dbReference>
<dbReference type="NCBIfam" id="TIGR02532">
    <property type="entry name" value="IV_pilin_GFxxxE"/>
    <property type="match status" value="1"/>
</dbReference>
<keyword evidence="3 6" id="KW-0812">Transmembrane</keyword>
<evidence type="ECO:0000313" key="7">
    <source>
        <dbReference type="EMBL" id="OGG85289.1"/>
    </source>
</evidence>
<evidence type="ECO:0000256" key="2">
    <source>
        <dbReference type="ARBA" id="ARBA00022481"/>
    </source>
</evidence>
<dbReference type="STRING" id="1798525.A3G90_04520"/>
<evidence type="ECO:0000313" key="8">
    <source>
        <dbReference type="Proteomes" id="UP000177325"/>
    </source>
</evidence>
<dbReference type="EMBL" id="MFMM01000001">
    <property type="protein sequence ID" value="OGG85289.1"/>
    <property type="molecule type" value="Genomic_DNA"/>
</dbReference>
<dbReference type="Proteomes" id="UP000177325">
    <property type="component" value="Unassembled WGS sequence"/>
</dbReference>
<dbReference type="GO" id="GO:0016020">
    <property type="term" value="C:membrane"/>
    <property type="evidence" value="ECO:0007669"/>
    <property type="project" value="UniProtKB-SubCell"/>
</dbReference>
<dbReference type="PROSITE" id="PS00409">
    <property type="entry name" value="PROKAR_NTER_METHYL"/>
    <property type="match status" value="1"/>
</dbReference>
<keyword evidence="2" id="KW-0488">Methylation</keyword>
<protein>
    <recommendedName>
        <fullName evidence="9">Type II secretion system protein GspG C-terminal domain-containing protein</fullName>
    </recommendedName>
</protein>
<gene>
    <name evidence="7" type="ORF">A3G90_04520</name>
</gene>
<dbReference type="GO" id="GO:0015627">
    <property type="term" value="C:type II protein secretion system complex"/>
    <property type="evidence" value="ECO:0007669"/>
    <property type="project" value="InterPro"/>
</dbReference>